<dbReference type="EMBL" id="HBIN01009168">
    <property type="protein sequence ID" value="CAE0436560.1"/>
    <property type="molecule type" value="Transcribed_RNA"/>
</dbReference>
<accession>A0A7S3LQK8</accession>
<reference evidence="4" key="1">
    <citation type="submission" date="2021-01" db="EMBL/GenBank/DDBJ databases">
        <authorList>
            <person name="Corre E."/>
            <person name="Pelletier E."/>
            <person name="Niang G."/>
            <person name="Scheremetjew M."/>
            <person name="Finn R."/>
            <person name="Kale V."/>
            <person name="Holt S."/>
            <person name="Cochrane G."/>
            <person name="Meng A."/>
            <person name="Brown T."/>
            <person name="Cohen L."/>
        </authorList>
    </citation>
    <scope>NUCLEOTIDE SEQUENCE</scope>
    <source>
        <strain evidence="4">GSBS06</strain>
    </source>
</reference>
<organism evidence="4">
    <name type="scientific">Aplanochytrium stocchinoi</name>
    <dbReference type="NCBI Taxonomy" id="215587"/>
    <lineage>
        <taxon>Eukaryota</taxon>
        <taxon>Sar</taxon>
        <taxon>Stramenopiles</taxon>
        <taxon>Bigyra</taxon>
        <taxon>Labyrinthulomycetes</taxon>
        <taxon>Thraustochytrida</taxon>
        <taxon>Thraustochytriidae</taxon>
        <taxon>Aplanochytrium</taxon>
    </lineage>
</organism>
<dbReference type="Gene3D" id="3.40.1490.10">
    <property type="entry name" value="Bit1"/>
    <property type="match status" value="1"/>
</dbReference>
<dbReference type="SUPFAM" id="SSF102462">
    <property type="entry name" value="Peptidyl-tRNA hydrolase II"/>
    <property type="match status" value="1"/>
</dbReference>
<dbReference type="InterPro" id="IPR002833">
    <property type="entry name" value="PTH2"/>
</dbReference>
<dbReference type="Pfam" id="PF01981">
    <property type="entry name" value="PTH2"/>
    <property type="match status" value="1"/>
</dbReference>
<sequence>MTVKVEKFGFREHNHQLWIKEDSPVKRWKSLYDQLDKEKFDKTVEDLDLLGHRPFQIRNVLKGTYGVDVRVQDIINTIHSLRSKSSCPSVIGNPGSLKLALCVRCDLNMGPGKIAKLCSLASLLCDRNARLNAGENHRKWISTEETIGCVQVETLEHIKSLKQTADKNGIFTASISEEGDKDNIAVLGLGPASFADLNKLLGKAFPILL</sequence>
<evidence type="ECO:0000313" key="4">
    <source>
        <dbReference type="EMBL" id="CAE0436560.1"/>
    </source>
</evidence>
<evidence type="ECO:0000256" key="1">
    <source>
        <dbReference type="ARBA" id="ARBA00013260"/>
    </source>
</evidence>
<comment type="catalytic activity">
    <reaction evidence="3">
        <text>an N-acyl-L-alpha-aminoacyl-tRNA + H2O = an N-acyl-L-amino acid + a tRNA + H(+)</text>
        <dbReference type="Rhea" id="RHEA:54448"/>
        <dbReference type="Rhea" id="RHEA-COMP:10123"/>
        <dbReference type="Rhea" id="RHEA-COMP:13883"/>
        <dbReference type="ChEBI" id="CHEBI:15377"/>
        <dbReference type="ChEBI" id="CHEBI:15378"/>
        <dbReference type="ChEBI" id="CHEBI:59874"/>
        <dbReference type="ChEBI" id="CHEBI:78442"/>
        <dbReference type="ChEBI" id="CHEBI:138191"/>
        <dbReference type="EC" id="3.1.1.29"/>
    </reaction>
</comment>
<protein>
    <recommendedName>
        <fullName evidence="1">peptidyl-tRNA hydrolase</fullName>
        <ecNumber evidence="1">3.1.1.29</ecNumber>
    </recommendedName>
</protein>
<dbReference type="EC" id="3.1.1.29" evidence="1"/>
<proteinExistence type="predicted"/>
<dbReference type="AlphaFoldDB" id="A0A7S3LQK8"/>
<evidence type="ECO:0000256" key="2">
    <source>
        <dbReference type="ARBA" id="ARBA00022801"/>
    </source>
</evidence>
<dbReference type="GO" id="GO:0004045">
    <property type="term" value="F:peptidyl-tRNA hydrolase activity"/>
    <property type="evidence" value="ECO:0007669"/>
    <property type="project" value="UniProtKB-EC"/>
</dbReference>
<dbReference type="InterPro" id="IPR023476">
    <property type="entry name" value="Pep_tRNA_hydro_II_dom_sf"/>
</dbReference>
<gene>
    <name evidence="4" type="ORF">ASTO00021_LOCUS6818</name>
</gene>
<evidence type="ECO:0000256" key="3">
    <source>
        <dbReference type="ARBA" id="ARBA00048707"/>
    </source>
</evidence>
<name>A0A7S3LQK8_9STRA</name>
<keyword evidence="2" id="KW-0378">Hydrolase</keyword>